<reference evidence="10 11" key="1">
    <citation type="submission" date="2016-11" db="EMBL/GenBank/DDBJ databases">
        <title>Genome sequences of unsequenced Mycobacteria.</title>
        <authorList>
            <person name="Greninger A.L."/>
            <person name="Fang F."/>
            <person name="Jerome K.R."/>
        </authorList>
    </citation>
    <scope>NUCLEOTIDE SEQUENCE [LARGE SCALE GENOMIC DNA]</scope>
    <source>
        <strain evidence="10 11">M11</strain>
    </source>
</reference>
<dbReference type="Gene3D" id="3.40.50.1010">
    <property type="entry name" value="5'-nuclease"/>
    <property type="match status" value="1"/>
</dbReference>
<evidence type="ECO:0000256" key="6">
    <source>
        <dbReference type="ARBA" id="ARBA00022842"/>
    </source>
</evidence>
<accession>A0A1Q4HPI3</accession>
<sequence length="146" mass="15658">MIVDTSALIALIQNEPAAEQVAAALAGTRHPVIGAPTLTETLIVLTARQGPVARTVFDRLRSEINLSVAEFTTDHAYAAQRAYVQYGRGNHPAALNFGDCMSYATAQLAHEPLLAIGNDFPQTDLEFGAGIIGYWPTPLRTARLPT</sequence>
<keyword evidence="8" id="KW-0800">Toxin</keyword>
<organism evidence="10 11">
    <name type="scientific">Mycobacterium paraffinicum</name>
    <dbReference type="NCBI Taxonomy" id="53378"/>
    <lineage>
        <taxon>Bacteria</taxon>
        <taxon>Bacillati</taxon>
        <taxon>Actinomycetota</taxon>
        <taxon>Actinomycetes</taxon>
        <taxon>Mycobacteriales</taxon>
        <taxon>Mycobacteriaceae</taxon>
        <taxon>Mycobacterium</taxon>
    </lineage>
</organism>
<evidence type="ECO:0000313" key="10">
    <source>
        <dbReference type="EMBL" id="OJZ69453.1"/>
    </source>
</evidence>
<evidence type="ECO:0000256" key="3">
    <source>
        <dbReference type="ARBA" id="ARBA00022722"/>
    </source>
</evidence>
<comment type="function">
    <text evidence="8">Toxic component of a toxin-antitoxin (TA) system. An RNase.</text>
</comment>
<dbReference type="Proteomes" id="UP000186438">
    <property type="component" value="Unassembled WGS sequence"/>
</dbReference>
<evidence type="ECO:0000256" key="8">
    <source>
        <dbReference type="HAMAP-Rule" id="MF_00265"/>
    </source>
</evidence>
<dbReference type="OrthoDB" id="32625at2"/>
<evidence type="ECO:0000256" key="2">
    <source>
        <dbReference type="ARBA" id="ARBA00022649"/>
    </source>
</evidence>
<evidence type="ECO:0000256" key="1">
    <source>
        <dbReference type="ARBA" id="ARBA00001946"/>
    </source>
</evidence>
<keyword evidence="5 8" id="KW-0378">Hydrolase</keyword>
<comment type="similarity">
    <text evidence="7 8">Belongs to the PINc/VapC protein family.</text>
</comment>
<comment type="caution">
    <text evidence="10">The sequence shown here is derived from an EMBL/GenBank/DDBJ whole genome shotgun (WGS) entry which is preliminary data.</text>
</comment>
<dbReference type="RefSeq" id="WP_065498574.1">
    <property type="nucleotide sequence ID" value="NZ_MPNT01000027.1"/>
</dbReference>
<evidence type="ECO:0000256" key="4">
    <source>
        <dbReference type="ARBA" id="ARBA00022723"/>
    </source>
</evidence>
<protein>
    <recommendedName>
        <fullName evidence="8">Ribonuclease VapC</fullName>
        <shortName evidence="8">RNase VapC</shortName>
        <ecNumber evidence="8">3.1.-.-</ecNumber>
    </recommendedName>
    <alternativeName>
        <fullName evidence="8">Toxin VapC</fullName>
    </alternativeName>
</protein>
<keyword evidence="6 8" id="KW-0460">Magnesium</keyword>
<gene>
    <name evidence="8" type="primary">vapC</name>
    <name evidence="10" type="ORF">BRW65_22870</name>
</gene>
<evidence type="ECO:0000256" key="5">
    <source>
        <dbReference type="ARBA" id="ARBA00022801"/>
    </source>
</evidence>
<dbReference type="GO" id="GO:0004540">
    <property type="term" value="F:RNA nuclease activity"/>
    <property type="evidence" value="ECO:0007669"/>
    <property type="project" value="InterPro"/>
</dbReference>
<dbReference type="InterPro" id="IPR022907">
    <property type="entry name" value="VapC_family"/>
</dbReference>
<dbReference type="CDD" id="cd09871">
    <property type="entry name" value="PIN_MtVapC28-VapC30-like"/>
    <property type="match status" value="1"/>
</dbReference>
<keyword evidence="2 8" id="KW-1277">Toxin-antitoxin system</keyword>
<evidence type="ECO:0000313" key="11">
    <source>
        <dbReference type="Proteomes" id="UP000186438"/>
    </source>
</evidence>
<dbReference type="PANTHER" id="PTHR33653:SF1">
    <property type="entry name" value="RIBONUCLEASE VAPC2"/>
    <property type="match status" value="1"/>
</dbReference>
<evidence type="ECO:0000259" key="9">
    <source>
        <dbReference type="Pfam" id="PF01850"/>
    </source>
</evidence>
<evidence type="ECO:0000256" key="7">
    <source>
        <dbReference type="ARBA" id="ARBA00038093"/>
    </source>
</evidence>
<dbReference type="PANTHER" id="PTHR33653">
    <property type="entry name" value="RIBONUCLEASE VAPC2"/>
    <property type="match status" value="1"/>
</dbReference>
<dbReference type="GO" id="GO:0016787">
    <property type="term" value="F:hydrolase activity"/>
    <property type="evidence" value="ECO:0007669"/>
    <property type="project" value="UniProtKB-KW"/>
</dbReference>
<feature type="binding site" evidence="8">
    <location>
        <position position="99"/>
    </location>
    <ligand>
        <name>Mg(2+)</name>
        <dbReference type="ChEBI" id="CHEBI:18420"/>
    </ligand>
</feature>
<keyword evidence="11" id="KW-1185">Reference proteome</keyword>
<dbReference type="Pfam" id="PF01850">
    <property type="entry name" value="PIN"/>
    <property type="match status" value="1"/>
</dbReference>
<keyword evidence="3 8" id="KW-0540">Nuclease</keyword>
<dbReference type="EMBL" id="MPNT01000027">
    <property type="protein sequence ID" value="OJZ69453.1"/>
    <property type="molecule type" value="Genomic_DNA"/>
</dbReference>
<keyword evidence="4 8" id="KW-0479">Metal-binding</keyword>
<dbReference type="InterPro" id="IPR002716">
    <property type="entry name" value="PIN_dom"/>
</dbReference>
<comment type="cofactor">
    <cofactor evidence="1 8">
        <name>Mg(2+)</name>
        <dbReference type="ChEBI" id="CHEBI:18420"/>
    </cofactor>
</comment>
<dbReference type="SUPFAM" id="SSF88723">
    <property type="entry name" value="PIN domain-like"/>
    <property type="match status" value="1"/>
</dbReference>
<dbReference type="EC" id="3.1.-.-" evidence="8"/>
<dbReference type="GO" id="GO:0000287">
    <property type="term" value="F:magnesium ion binding"/>
    <property type="evidence" value="ECO:0007669"/>
    <property type="project" value="UniProtKB-UniRule"/>
</dbReference>
<dbReference type="AlphaFoldDB" id="A0A1Q4HPI3"/>
<dbReference type="GO" id="GO:0090729">
    <property type="term" value="F:toxin activity"/>
    <property type="evidence" value="ECO:0007669"/>
    <property type="project" value="UniProtKB-KW"/>
</dbReference>
<dbReference type="HAMAP" id="MF_00265">
    <property type="entry name" value="VapC_Nob1"/>
    <property type="match status" value="1"/>
</dbReference>
<feature type="binding site" evidence="8">
    <location>
        <position position="4"/>
    </location>
    <ligand>
        <name>Mg(2+)</name>
        <dbReference type="ChEBI" id="CHEBI:18420"/>
    </ligand>
</feature>
<proteinExistence type="inferred from homology"/>
<name>A0A1Q4HPI3_9MYCO</name>
<dbReference type="InterPro" id="IPR050556">
    <property type="entry name" value="Type_II_TA_system_RNase"/>
</dbReference>
<dbReference type="InterPro" id="IPR029060">
    <property type="entry name" value="PIN-like_dom_sf"/>
</dbReference>
<feature type="domain" description="PIN" evidence="9">
    <location>
        <begin position="1"/>
        <end position="124"/>
    </location>
</feature>
<dbReference type="STRING" id="53378.BRW65_22870"/>